<keyword evidence="2" id="KW-1185">Reference proteome</keyword>
<dbReference type="EMBL" id="OZ034817">
    <property type="protein sequence ID" value="CAL1382883.1"/>
    <property type="molecule type" value="Genomic_DNA"/>
</dbReference>
<gene>
    <name evidence="1" type="ORF">LTRI10_LOCUS24186</name>
</gene>
<accession>A0AAV2EBC2</accession>
<evidence type="ECO:0000313" key="2">
    <source>
        <dbReference type="Proteomes" id="UP001497516"/>
    </source>
</evidence>
<name>A0AAV2EBC2_9ROSI</name>
<dbReference type="AlphaFoldDB" id="A0AAV2EBC2"/>
<sequence length="802" mass="86951">MGPPMRTIEDRLAVIANPATDPKLRACLATSEVSFLQFMISSSRFNGKQRESPTFRPYVDQLRFCQAYLASLSPANTDDCRLTGNPLPPLPAELGGDRRVPFQIQENRPSTVRRIDEQKVSTMKTPLPEVVSSAFIPIRKSSNHLPAATGIHSLPEGNSQSTQLLEFPSFVNEFNELRQQGSLSEYQTQFAKLKSLMARFSPELDEEFFISRFISGLEEELRPVLSMLQPYIRTLSQPYNRAQWEEDAIAACKLQLGDFVGSDVEQDNVKSAQELVGVNMENLGSVAAAETNGSYSEVSTVSVDGHVLPALVSTSKDYTWKGDLAVDNGGITASRDGGLATATTTNEGVLLIEKALETGHSQLKQIKANLVAAAEYKDTASYFAVLDTMGIVITIAVSPSSIESESTLKKSNLDKNEPNVEGEVLIAKAYILATGVVQKPEFKLLNINDSFTMLSTSHVAANARAIAGQTIDSIFCPGDDEFSTLAAIVNCCNSNKGYGFMPESVGCRGNLREGSWDYEYRVYPTYYGVWVISHVSGSDPDFCEAYKAAFPNSQLTTANARNGTMVAPPFPFVLAEDGEDLSAADNVKLDQKAASLLGIANTYIKLFDPGGAGLPSDFIATGSPRKLYISCDFEVDDNYCYAVVSKGRGDCPNFKGPYKDILASQAVLSDRFSWVSIEALDFNGCSGSNLRVGDAFLGILAVKGSRISSENDTPAIALVQVLDRLAIDFITCLADVDVEFVAVRRECCHSGVGHGFTSELVGCSGELGHNSWTHGYKIFPTYYGVSVHHSVGGCSSSSKQQQ</sequence>
<organism evidence="1 2">
    <name type="scientific">Linum trigynum</name>
    <dbReference type="NCBI Taxonomy" id="586398"/>
    <lineage>
        <taxon>Eukaryota</taxon>
        <taxon>Viridiplantae</taxon>
        <taxon>Streptophyta</taxon>
        <taxon>Embryophyta</taxon>
        <taxon>Tracheophyta</taxon>
        <taxon>Spermatophyta</taxon>
        <taxon>Magnoliopsida</taxon>
        <taxon>eudicotyledons</taxon>
        <taxon>Gunneridae</taxon>
        <taxon>Pentapetalae</taxon>
        <taxon>rosids</taxon>
        <taxon>fabids</taxon>
        <taxon>Malpighiales</taxon>
        <taxon>Linaceae</taxon>
        <taxon>Linum</taxon>
    </lineage>
</organism>
<reference evidence="1 2" key="1">
    <citation type="submission" date="2024-04" db="EMBL/GenBank/DDBJ databases">
        <authorList>
            <person name="Fracassetti M."/>
        </authorList>
    </citation>
    <scope>NUCLEOTIDE SEQUENCE [LARGE SCALE GENOMIC DNA]</scope>
</reference>
<dbReference type="Proteomes" id="UP001497516">
    <property type="component" value="Chromosome 4"/>
</dbReference>
<proteinExistence type="predicted"/>
<protein>
    <submittedName>
        <fullName evidence="1">Uncharacterized protein</fullName>
    </submittedName>
</protein>
<evidence type="ECO:0000313" key="1">
    <source>
        <dbReference type="EMBL" id="CAL1382883.1"/>
    </source>
</evidence>